<feature type="transmembrane region" description="Helical" evidence="1">
    <location>
        <begin position="222"/>
        <end position="241"/>
    </location>
</feature>
<dbReference type="Pfam" id="PF19992">
    <property type="entry name" value="DUF6427"/>
    <property type="match status" value="1"/>
</dbReference>
<organism evidence="2 3">
    <name type="scientific">Vicingus serpentipes</name>
    <dbReference type="NCBI Taxonomy" id="1926625"/>
    <lineage>
        <taxon>Bacteria</taxon>
        <taxon>Pseudomonadati</taxon>
        <taxon>Bacteroidota</taxon>
        <taxon>Flavobacteriia</taxon>
        <taxon>Flavobacteriales</taxon>
        <taxon>Vicingaceae</taxon>
        <taxon>Vicingus</taxon>
    </lineage>
</organism>
<accession>A0A5C6RSJ5</accession>
<keyword evidence="1" id="KW-0812">Transmembrane</keyword>
<gene>
    <name evidence="2" type="ORF">FRY74_09165</name>
</gene>
<feature type="transmembrane region" description="Helical" evidence="1">
    <location>
        <begin position="140"/>
        <end position="163"/>
    </location>
</feature>
<reference evidence="2 3" key="1">
    <citation type="submission" date="2019-08" db="EMBL/GenBank/DDBJ databases">
        <title>Genome of Vicingus serpentipes NCIMB 15042.</title>
        <authorList>
            <person name="Bowman J.P."/>
        </authorList>
    </citation>
    <scope>NUCLEOTIDE SEQUENCE [LARGE SCALE GENOMIC DNA]</scope>
    <source>
        <strain evidence="2 3">NCIMB 15042</strain>
    </source>
</reference>
<feature type="transmembrane region" description="Helical" evidence="1">
    <location>
        <begin position="12"/>
        <end position="31"/>
    </location>
</feature>
<dbReference type="AlphaFoldDB" id="A0A5C6RSJ5"/>
<dbReference type="EMBL" id="VOOS01000004">
    <property type="protein sequence ID" value="TXB64610.1"/>
    <property type="molecule type" value="Genomic_DNA"/>
</dbReference>
<proteinExistence type="predicted"/>
<comment type="caution">
    <text evidence="2">The sequence shown here is derived from an EMBL/GenBank/DDBJ whole genome shotgun (WGS) entry which is preliminary data.</text>
</comment>
<keyword evidence="1" id="KW-0472">Membrane</keyword>
<name>A0A5C6RSJ5_9FLAO</name>
<dbReference type="InterPro" id="IPR045625">
    <property type="entry name" value="DUF6427"/>
</dbReference>
<dbReference type="OrthoDB" id="1115611at2"/>
<keyword evidence="3" id="KW-1185">Reference proteome</keyword>
<evidence type="ECO:0008006" key="4">
    <source>
        <dbReference type="Google" id="ProtNLM"/>
    </source>
</evidence>
<evidence type="ECO:0000256" key="1">
    <source>
        <dbReference type="SAM" id="Phobius"/>
    </source>
</evidence>
<dbReference type="RefSeq" id="WP_147100751.1">
    <property type="nucleotide sequence ID" value="NZ_VOOS01000004.1"/>
</dbReference>
<dbReference type="Proteomes" id="UP000321721">
    <property type="component" value="Unassembled WGS sequence"/>
</dbReference>
<protein>
    <recommendedName>
        <fullName evidence="4">Beta-carotene 15,15'-monooxygenase</fullName>
    </recommendedName>
</protein>
<evidence type="ECO:0000313" key="3">
    <source>
        <dbReference type="Proteomes" id="UP000321721"/>
    </source>
</evidence>
<sequence length="320" mass="36579">MLLEIFKSNKSIVGVLVVILSIVLWMPGFFISQEVILKTQVANFNGIDFLFSPRWLNIIITSLLISGQAIYLNYIVSTNKLLKSNSFLVAVFYVLLNGAGLVLFSLNLLLVVNTLVLLLIHQLFKLYNLQQANATIFNVGFFLGLAVVLYNPFILLLPLAIFGIAYVRTPKGKDFLILIIGFLVPFIYWVTYLYLNNQLIFTIDNYLLFHSDKIDKVIIKNYYFLSFVSFLSILAIFNLILLIGRNVVKTRKLLMMVFLLMGVSALTYFFKLQDLRFTYLILIVPLSIILANFFTGIKKRAIGELAFMLLLVSIILDYFL</sequence>
<feature type="transmembrane region" description="Helical" evidence="1">
    <location>
        <begin position="87"/>
        <end position="120"/>
    </location>
</feature>
<keyword evidence="1" id="KW-1133">Transmembrane helix</keyword>
<feature type="transmembrane region" description="Helical" evidence="1">
    <location>
        <begin position="276"/>
        <end position="294"/>
    </location>
</feature>
<feature type="transmembrane region" description="Helical" evidence="1">
    <location>
        <begin position="55"/>
        <end position="75"/>
    </location>
</feature>
<feature type="transmembrane region" description="Helical" evidence="1">
    <location>
        <begin position="253"/>
        <end position="270"/>
    </location>
</feature>
<feature type="transmembrane region" description="Helical" evidence="1">
    <location>
        <begin position="175"/>
        <end position="195"/>
    </location>
</feature>
<evidence type="ECO:0000313" key="2">
    <source>
        <dbReference type="EMBL" id="TXB64610.1"/>
    </source>
</evidence>
<feature type="transmembrane region" description="Helical" evidence="1">
    <location>
        <begin position="301"/>
        <end position="319"/>
    </location>
</feature>